<evidence type="ECO:0000313" key="5">
    <source>
        <dbReference type="EMBL" id="RNB59524.1"/>
    </source>
</evidence>
<evidence type="ECO:0000256" key="2">
    <source>
        <dbReference type="ARBA" id="ARBA00022840"/>
    </source>
</evidence>
<keyword evidence="6" id="KW-1185">Reference proteome</keyword>
<name>A0A3M8B7U5_9BACL</name>
<dbReference type="PANTHER" id="PTHR30473">
    <property type="entry name" value="PROTEIN PHOH"/>
    <property type="match status" value="1"/>
</dbReference>
<evidence type="ECO:0000256" key="1">
    <source>
        <dbReference type="ARBA" id="ARBA00022741"/>
    </source>
</evidence>
<dbReference type="InterPro" id="IPR051451">
    <property type="entry name" value="PhoH2-like"/>
</dbReference>
<comment type="similarity">
    <text evidence="3">In the N-terminal section; belongs to the PINc/VapC protein family.</text>
</comment>
<evidence type="ECO:0000259" key="4">
    <source>
        <dbReference type="SMART" id="SM00670"/>
    </source>
</evidence>
<dbReference type="Pfam" id="PF13638">
    <property type="entry name" value="PIN_4"/>
    <property type="match status" value="1"/>
</dbReference>
<evidence type="ECO:0000256" key="3">
    <source>
        <dbReference type="ARBA" id="ARBA00046345"/>
    </source>
</evidence>
<comment type="caution">
    <text evidence="5">The sequence shown here is derived from an EMBL/GenBank/DDBJ whole genome shotgun (WGS) entry which is preliminary data.</text>
</comment>
<keyword evidence="2" id="KW-0067">ATP-binding</keyword>
<dbReference type="Pfam" id="PF02562">
    <property type="entry name" value="PhoH"/>
    <property type="match status" value="1"/>
</dbReference>
<dbReference type="InterPro" id="IPR029060">
    <property type="entry name" value="PIN-like_dom_sf"/>
</dbReference>
<organism evidence="5 6">
    <name type="scientific">Brevibacillus gelatini</name>
    <dbReference type="NCBI Taxonomy" id="1655277"/>
    <lineage>
        <taxon>Bacteria</taxon>
        <taxon>Bacillati</taxon>
        <taxon>Bacillota</taxon>
        <taxon>Bacilli</taxon>
        <taxon>Bacillales</taxon>
        <taxon>Paenibacillaceae</taxon>
        <taxon>Brevibacillus</taxon>
    </lineage>
</organism>
<dbReference type="GO" id="GO:0005524">
    <property type="term" value="F:ATP binding"/>
    <property type="evidence" value="ECO:0007669"/>
    <property type="project" value="UniProtKB-KW"/>
</dbReference>
<dbReference type="Proteomes" id="UP000268829">
    <property type="component" value="Unassembled WGS sequence"/>
</dbReference>
<dbReference type="Gene3D" id="3.40.50.300">
    <property type="entry name" value="P-loop containing nucleotide triphosphate hydrolases"/>
    <property type="match status" value="1"/>
</dbReference>
<accession>A0A3M8B7U5</accession>
<dbReference type="InterPro" id="IPR002716">
    <property type="entry name" value="PIN_dom"/>
</dbReference>
<dbReference type="InterPro" id="IPR003714">
    <property type="entry name" value="PhoH"/>
</dbReference>
<dbReference type="EMBL" id="RHHS01000013">
    <property type="protein sequence ID" value="RNB59524.1"/>
    <property type="molecule type" value="Genomic_DNA"/>
</dbReference>
<gene>
    <name evidence="5" type="ORF">EDM57_05120</name>
</gene>
<dbReference type="SUPFAM" id="SSF88723">
    <property type="entry name" value="PIN domain-like"/>
    <property type="match status" value="1"/>
</dbReference>
<dbReference type="InterPro" id="IPR027417">
    <property type="entry name" value="P-loop_NTPase"/>
</dbReference>
<keyword evidence="1" id="KW-0547">Nucleotide-binding</keyword>
<protein>
    <recommendedName>
        <fullName evidence="4">PIN domain-containing protein</fullName>
    </recommendedName>
</protein>
<dbReference type="PANTHER" id="PTHR30473:SF2">
    <property type="entry name" value="PIN DOMAIN-CONTAINING PROTEIN"/>
    <property type="match status" value="1"/>
</dbReference>
<dbReference type="OrthoDB" id="9773137at2"/>
<evidence type="ECO:0000313" key="6">
    <source>
        <dbReference type="Proteomes" id="UP000268829"/>
    </source>
</evidence>
<reference evidence="5 6" key="1">
    <citation type="submission" date="2018-10" db="EMBL/GenBank/DDBJ databases">
        <title>Phylogenomics of Brevibacillus.</title>
        <authorList>
            <person name="Dunlap C."/>
        </authorList>
    </citation>
    <scope>NUCLEOTIDE SEQUENCE [LARGE SCALE GENOMIC DNA]</scope>
    <source>
        <strain evidence="5 6">DSM 100115</strain>
    </source>
</reference>
<dbReference type="SMART" id="SM00670">
    <property type="entry name" value="PINc"/>
    <property type="match status" value="1"/>
</dbReference>
<sequence>MSPMRKFLFDTNALLRKPHFLDMADEIFIPYVVLEELDKIKIRNDDLGFRARYAVRLLKSKNNVAFDKDAISSIHNINDNVIIESAKRNQCILVTGDYLVQLKAESYGIEAFDLDESDNIDHDYSGIHELFIDPNQQDSYELLAQLYQGLPINNFNLVKNQYLVIWDKTKPTYDENNIHTGYEVIDKLKYNGERFVKLSYKPIYNAFTGKVKPLNVKQELMFDMLQDKSVTCKATFGSFGVGKDFVMISHAIDLIQKGKKLVWVRNNVEVKDSNPIGFLPSDMNSKLLPYAMPLADHLGGVEALEAYLASGKIEIQHLGFMRGRDIKDSIIYVTECENNTKEHIQLLLGRVSDGSQLWMNGDIRQIDHEKFTYNNGVNALKRLKGNKLYSQVTLDKVERSETAKLADLLD</sequence>
<dbReference type="GO" id="GO:0005829">
    <property type="term" value="C:cytosol"/>
    <property type="evidence" value="ECO:0007669"/>
    <property type="project" value="TreeGrafter"/>
</dbReference>
<dbReference type="Gene3D" id="3.40.50.1010">
    <property type="entry name" value="5'-nuclease"/>
    <property type="match status" value="1"/>
</dbReference>
<proteinExistence type="inferred from homology"/>
<feature type="domain" description="PIN" evidence="4">
    <location>
        <begin position="5"/>
        <end position="102"/>
    </location>
</feature>
<dbReference type="AlphaFoldDB" id="A0A3M8B7U5"/>